<comment type="caution">
    <text evidence="3">The sequence shown here is derived from an EMBL/GenBank/DDBJ whole genome shotgun (WGS) entry which is preliminary data.</text>
</comment>
<feature type="signal peptide" evidence="2">
    <location>
        <begin position="1"/>
        <end position="25"/>
    </location>
</feature>
<evidence type="ECO:0000313" key="4">
    <source>
        <dbReference type="Proteomes" id="UP000762676"/>
    </source>
</evidence>
<name>A0AAV4IUH5_9GAST</name>
<evidence type="ECO:0000313" key="3">
    <source>
        <dbReference type="EMBL" id="GFS12372.1"/>
    </source>
</evidence>
<dbReference type="AlphaFoldDB" id="A0AAV4IUH5"/>
<keyword evidence="4" id="KW-1185">Reference proteome</keyword>
<keyword evidence="2" id="KW-0732">Signal</keyword>
<dbReference type="Proteomes" id="UP000762676">
    <property type="component" value="Unassembled WGS sequence"/>
</dbReference>
<feature type="compositionally biased region" description="Low complexity" evidence="1">
    <location>
        <begin position="45"/>
        <end position="54"/>
    </location>
</feature>
<protein>
    <submittedName>
        <fullName evidence="3">Uncharacterized protein</fullName>
    </submittedName>
</protein>
<evidence type="ECO:0000256" key="2">
    <source>
        <dbReference type="SAM" id="SignalP"/>
    </source>
</evidence>
<feature type="region of interest" description="Disordered" evidence="1">
    <location>
        <begin position="41"/>
        <end position="66"/>
    </location>
</feature>
<dbReference type="EMBL" id="BMAT01002714">
    <property type="protein sequence ID" value="GFS12372.1"/>
    <property type="molecule type" value="Genomic_DNA"/>
</dbReference>
<proteinExistence type="predicted"/>
<organism evidence="3 4">
    <name type="scientific">Elysia marginata</name>
    <dbReference type="NCBI Taxonomy" id="1093978"/>
    <lineage>
        <taxon>Eukaryota</taxon>
        <taxon>Metazoa</taxon>
        <taxon>Spiralia</taxon>
        <taxon>Lophotrochozoa</taxon>
        <taxon>Mollusca</taxon>
        <taxon>Gastropoda</taxon>
        <taxon>Heterobranchia</taxon>
        <taxon>Euthyneura</taxon>
        <taxon>Panpulmonata</taxon>
        <taxon>Sacoglossa</taxon>
        <taxon>Placobranchoidea</taxon>
        <taxon>Plakobranchidae</taxon>
        <taxon>Elysia</taxon>
    </lineage>
</organism>
<accession>A0AAV4IUH5</accession>
<gene>
    <name evidence="3" type="ORF">ElyMa_001370000</name>
</gene>
<feature type="chain" id="PRO_5043640922" evidence="2">
    <location>
        <begin position="26"/>
        <end position="137"/>
    </location>
</feature>
<reference evidence="3 4" key="1">
    <citation type="journal article" date="2021" name="Elife">
        <title>Chloroplast acquisition without the gene transfer in kleptoplastic sea slugs, Plakobranchus ocellatus.</title>
        <authorList>
            <person name="Maeda T."/>
            <person name="Takahashi S."/>
            <person name="Yoshida T."/>
            <person name="Shimamura S."/>
            <person name="Takaki Y."/>
            <person name="Nagai Y."/>
            <person name="Toyoda A."/>
            <person name="Suzuki Y."/>
            <person name="Arimoto A."/>
            <person name="Ishii H."/>
            <person name="Satoh N."/>
            <person name="Nishiyama T."/>
            <person name="Hasebe M."/>
            <person name="Maruyama T."/>
            <person name="Minagawa J."/>
            <person name="Obokata J."/>
            <person name="Shigenobu S."/>
        </authorList>
    </citation>
    <scope>NUCLEOTIDE SEQUENCE [LARGE SCALE GENOMIC DNA]</scope>
</reference>
<sequence>MASNVADVLLKFTVLLLLLVPKSGANDDNKEWLWKLLTSLDQPTDPDVSSYSGDSDSDSGPNLQDLLSTTSQLHLDPRMLADLKQQLSAAFPSDRDIPSATKRGFSGLLCCNHPPTKPPSTKRGDFGMYRALLVVQF</sequence>
<evidence type="ECO:0000256" key="1">
    <source>
        <dbReference type="SAM" id="MobiDB-lite"/>
    </source>
</evidence>